<dbReference type="Proteomes" id="UP000239480">
    <property type="component" value="Unassembled WGS sequence"/>
</dbReference>
<dbReference type="SMART" id="SM00382">
    <property type="entry name" value="AAA"/>
    <property type="match status" value="1"/>
</dbReference>
<dbReference type="InterPro" id="IPR050166">
    <property type="entry name" value="ABC_transporter_ATP-bind"/>
</dbReference>
<reference evidence="6 7" key="1">
    <citation type="submission" date="2018-03" db="EMBL/GenBank/DDBJ databases">
        <title>Genomic Encyclopedia of Archaeal and Bacterial Type Strains, Phase II (KMG-II): from individual species to whole genera.</title>
        <authorList>
            <person name="Goeker M."/>
        </authorList>
    </citation>
    <scope>NUCLEOTIDE SEQUENCE [LARGE SCALE GENOMIC DNA]</scope>
    <source>
        <strain evidence="6 7">DSM 29328</strain>
    </source>
</reference>
<evidence type="ECO:0000256" key="2">
    <source>
        <dbReference type="ARBA" id="ARBA00022448"/>
    </source>
</evidence>
<dbReference type="PANTHER" id="PTHR42788">
    <property type="entry name" value="TAURINE IMPORT ATP-BINDING PROTEIN-RELATED"/>
    <property type="match status" value="1"/>
</dbReference>
<accession>A0A2T0RIJ7</accession>
<dbReference type="PROSITE" id="PS50893">
    <property type="entry name" value="ABC_TRANSPORTER_2"/>
    <property type="match status" value="1"/>
</dbReference>
<name>A0A2T0RIJ7_9RHOB</name>
<comment type="caution">
    <text evidence="6">The sequence shown here is derived from an EMBL/GenBank/DDBJ whole genome shotgun (WGS) entry which is preliminary data.</text>
</comment>
<evidence type="ECO:0000313" key="6">
    <source>
        <dbReference type="EMBL" id="PRY20978.1"/>
    </source>
</evidence>
<feature type="domain" description="ABC transporter" evidence="5">
    <location>
        <begin position="5"/>
        <end position="236"/>
    </location>
</feature>
<dbReference type="AlphaFoldDB" id="A0A2T0RIJ7"/>
<keyword evidence="7" id="KW-1185">Reference proteome</keyword>
<dbReference type="Gene3D" id="3.40.50.300">
    <property type="entry name" value="P-loop containing nucleotide triphosphate hydrolases"/>
    <property type="match status" value="1"/>
</dbReference>
<dbReference type="OrthoDB" id="9802264at2"/>
<protein>
    <submittedName>
        <fullName evidence="6">NitT/TauT family transport system ATP-binding protein</fullName>
    </submittedName>
</protein>
<keyword evidence="3" id="KW-0547">Nucleotide-binding</keyword>
<dbReference type="RefSeq" id="WP_106207395.1">
    <property type="nucleotide sequence ID" value="NZ_PVTD01000011.1"/>
</dbReference>
<dbReference type="GO" id="GO:0016887">
    <property type="term" value="F:ATP hydrolysis activity"/>
    <property type="evidence" value="ECO:0007669"/>
    <property type="project" value="InterPro"/>
</dbReference>
<organism evidence="6 7">
    <name type="scientific">Aliiruegeria haliotis</name>
    <dbReference type="NCBI Taxonomy" id="1280846"/>
    <lineage>
        <taxon>Bacteria</taxon>
        <taxon>Pseudomonadati</taxon>
        <taxon>Pseudomonadota</taxon>
        <taxon>Alphaproteobacteria</taxon>
        <taxon>Rhodobacterales</taxon>
        <taxon>Roseobacteraceae</taxon>
        <taxon>Aliiruegeria</taxon>
    </lineage>
</organism>
<keyword evidence="2" id="KW-0813">Transport</keyword>
<evidence type="ECO:0000256" key="4">
    <source>
        <dbReference type="ARBA" id="ARBA00022840"/>
    </source>
</evidence>
<evidence type="ECO:0000256" key="3">
    <source>
        <dbReference type="ARBA" id="ARBA00022741"/>
    </source>
</evidence>
<dbReference type="Pfam" id="PF00005">
    <property type="entry name" value="ABC_tran"/>
    <property type="match status" value="1"/>
</dbReference>
<dbReference type="InterPro" id="IPR003439">
    <property type="entry name" value="ABC_transporter-like_ATP-bd"/>
</dbReference>
<dbReference type="EMBL" id="PVTD01000011">
    <property type="protein sequence ID" value="PRY20978.1"/>
    <property type="molecule type" value="Genomic_DNA"/>
</dbReference>
<gene>
    <name evidence="6" type="ORF">CLV78_111133</name>
</gene>
<dbReference type="GO" id="GO:0005524">
    <property type="term" value="F:ATP binding"/>
    <property type="evidence" value="ECO:0007669"/>
    <property type="project" value="UniProtKB-KW"/>
</dbReference>
<evidence type="ECO:0000313" key="7">
    <source>
        <dbReference type="Proteomes" id="UP000239480"/>
    </source>
</evidence>
<dbReference type="SUPFAM" id="SSF52540">
    <property type="entry name" value="P-loop containing nucleoside triphosphate hydrolases"/>
    <property type="match status" value="1"/>
</dbReference>
<evidence type="ECO:0000256" key="1">
    <source>
        <dbReference type="ARBA" id="ARBA00005417"/>
    </source>
</evidence>
<sequence>MTKSISIRNVAHGFGPTKSEVPVLEPTSLEIDAGEFVCVLGPSGCGKTTLMNMVAGLVLPREGEIDVGGEIVKGPSPARGVIFQEFALMPWKTVLGNIDFGLRMKGVPRAERRRIAQHHIDLVGLSGSEDLYPRQLSGGMKQRTAIARAYAVEPEVLLMDEPFGALDAQTRAVLQDDLLKSWQQLGQTVMFITHDLDEAFYLASRVLVMSKRPGTIVADIKVDIPYPRTPEIRFTEQFTEMKAQAWQLIEAQHNAAA</sequence>
<dbReference type="CDD" id="cd03293">
    <property type="entry name" value="ABC_NrtD_SsuB_transporters"/>
    <property type="match status" value="1"/>
</dbReference>
<evidence type="ECO:0000259" key="5">
    <source>
        <dbReference type="PROSITE" id="PS50893"/>
    </source>
</evidence>
<dbReference type="InterPro" id="IPR027417">
    <property type="entry name" value="P-loop_NTPase"/>
</dbReference>
<dbReference type="InterPro" id="IPR003593">
    <property type="entry name" value="AAA+_ATPase"/>
</dbReference>
<proteinExistence type="inferred from homology"/>
<dbReference type="PANTHER" id="PTHR42788:SF13">
    <property type="entry name" value="ALIPHATIC SULFONATES IMPORT ATP-BINDING PROTEIN SSUB"/>
    <property type="match status" value="1"/>
</dbReference>
<keyword evidence="4 6" id="KW-0067">ATP-binding</keyword>
<comment type="similarity">
    <text evidence="1">Belongs to the ABC transporter superfamily.</text>
</comment>